<keyword evidence="3" id="KW-1185">Reference proteome</keyword>
<organism evidence="2 3">
    <name type="scientific">Shewanella putrefaciens</name>
    <name type="common">Pseudomonas putrefaciens</name>
    <dbReference type="NCBI Taxonomy" id="24"/>
    <lineage>
        <taxon>Bacteria</taxon>
        <taxon>Pseudomonadati</taxon>
        <taxon>Pseudomonadota</taxon>
        <taxon>Gammaproteobacteria</taxon>
        <taxon>Alteromonadales</taxon>
        <taxon>Shewanellaceae</taxon>
        <taxon>Shewanella</taxon>
    </lineage>
</organism>
<evidence type="ECO:0000259" key="1">
    <source>
        <dbReference type="PROSITE" id="PS51186"/>
    </source>
</evidence>
<gene>
    <name evidence="2" type="ORF">K3G22_13355</name>
</gene>
<evidence type="ECO:0000313" key="2">
    <source>
        <dbReference type="EMBL" id="QYX71754.1"/>
    </source>
</evidence>
<proteinExistence type="predicted"/>
<dbReference type="Proteomes" id="UP000827084">
    <property type="component" value="Chromosome"/>
</dbReference>
<name>A0ABX8X845_SHEPU</name>
<sequence>MDIKTIMPIEFELVESAPLFHELLYLRDAVGRPSIGVDLADHRQSQVLYWVSVRIKDAAAKMQSNVVATACVYRDRPTHLAIEDFIVLPEYQHYGLAKIVLERVMTFVDEEVNSGTCVSINAYGEDERLCTEYGFVHSHCASLGPNLLKIYA</sequence>
<protein>
    <submittedName>
        <fullName evidence="2">GNAT family N-acetyltransferase</fullName>
    </submittedName>
</protein>
<dbReference type="PANTHER" id="PTHR43233:SF1">
    <property type="entry name" value="FAMILY N-ACETYLTRANSFERASE, PUTATIVE (AFU_ORTHOLOGUE AFUA_6G03350)-RELATED"/>
    <property type="match status" value="1"/>
</dbReference>
<dbReference type="Pfam" id="PF00583">
    <property type="entry name" value="Acetyltransf_1"/>
    <property type="match status" value="1"/>
</dbReference>
<dbReference type="PROSITE" id="PS51186">
    <property type="entry name" value="GNAT"/>
    <property type="match status" value="1"/>
</dbReference>
<dbReference type="RefSeq" id="WP_014611008.1">
    <property type="nucleotide sequence ID" value="NZ_BMPK01000014.1"/>
</dbReference>
<evidence type="ECO:0000313" key="3">
    <source>
        <dbReference type="Proteomes" id="UP000827084"/>
    </source>
</evidence>
<dbReference type="InterPro" id="IPR053144">
    <property type="entry name" value="Acetyltransferase_Butenolide"/>
</dbReference>
<dbReference type="InterPro" id="IPR000182">
    <property type="entry name" value="GNAT_dom"/>
</dbReference>
<dbReference type="Gene3D" id="3.40.630.30">
    <property type="match status" value="1"/>
</dbReference>
<dbReference type="GeneID" id="67444266"/>
<feature type="domain" description="N-acetyltransferase" evidence="1">
    <location>
        <begin position="1"/>
        <end position="152"/>
    </location>
</feature>
<dbReference type="PANTHER" id="PTHR43233">
    <property type="entry name" value="FAMILY N-ACETYLTRANSFERASE, PUTATIVE (AFU_ORTHOLOGUE AFUA_6G03350)-RELATED"/>
    <property type="match status" value="1"/>
</dbReference>
<dbReference type="CDD" id="cd04301">
    <property type="entry name" value="NAT_SF"/>
    <property type="match status" value="1"/>
</dbReference>
<dbReference type="SUPFAM" id="SSF55729">
    <property type="entry name" value="Acyl-CoA N-acyltransferases (Nat)"/>
    <property type="match status" value="1"/>
</dbReference>
<accession>A0ABX8X845</accession>
<reference evidence="2 3" key="1">
    <citation type="submission" date="2021-08" db="EMBL/GenBank/DDBJ databases">
        <title>Shewanella putrefaciens YZ-J, complete genome.</title>
        <authorList>
            <person name="Yi Z."/>
        </authorList>
    </citation>
    <scope>NUCLEOTIDE SEQUENCE [LARGE SCALE GENOMIC DNA]</scope>
    <source>
        <strain evidence="2 3">YZ-J</strain>
    </source>
</reference>
<dbReference type="InterPro" id="IPR016181">
    <property type="entry name" value="Acyl_CoA_acyltransferase"/>
</dbReference>
<dbReference type="EMBL" id="CP080635">
    <property type="protein sequence ID" value="QYX71754.1"/>
    <property type="molecule type" value="Genomic_DNA"/>
</dbReference>